<dbReference type="EMBL" id="JAYRBN010000100">
    <property type="protein sequence ID" value="KAL2728069.1"/>
    <property type="molecule type" value="Genomic_DNA"/>
</dbReference>
<dbReference type="GO" id="GO:0008289">
    <property type="term" value="F:lipid binding"/>
    <property type="evidence" value="ECO:0007669"/>
    <property type="project" value="UniProtKB-KW"/>
</dbReference>
<dbReference type="Pfam" id="PF21392">
    <property type="entry name" value="COQ9_N"/>
    <property type="match status" value="1"/>
</dbReference>
<dbReference type="InterPro" id="IPR013877">
    <property type="entry name" value="YAP-bd/ALF4/Glomulin"/>
</dbReference>
<protein>
    <submittedName>
        <fullName evidence="11">Glomulin</fullName>
    </submittedName>
</protein>
<organism evidence="11 12">
    <name type="scientific">Vespula maculifrons</name>
    <name type="common">Eastern yellow jacket</name>
    <name type="synonym">Wasp</name>
    <dbReference type="NCBI Taxonomy" id="7453"/>
    <lineage>
        <taxon>Eukaryota</taxon>
        <taxon>Metazoa</taxon>
        <taxon>Ecdysozoa</taxon>
        <taxon>Arthropoda</taxon>
        <taxon>Hexapoda</taxon>
        <taxon>Insecta</taxon>
        <taxon>Pterygota</taxon>
        <taxon>Neoptera</taxon>
        <taxon>Endopterygota</taxon>
        <taxon>Hymenoptera</taxon>
        <taxon>Apocrita</taxon>
        <taxon>Aculeata</taxon>
        <taxon>Vespoidea</taxon>
        <taxon>Vespidae</taxon>
        <taxon>Vespinae</taxon>
        <taxon>Vespula</taxon>
    </lineage>
</organism>
<dbReference type="NCBIfam" id="TIGR02396">
    <property type="entry name" value="diverge_rpsU"/>
    <property type="match status" value="1"/>
</dbReference>
<dbReference type="InterPro" id="IPR012762">
    <property type="entry name" value="Ubiq_biosynth_COQ9"/>
</dbReference>
<evidence type="ECO:0000256" key="6">
    <source>
        <dbReference type="ARBA" id="ARBA00023121"/>
    </source>
</evidence>
<dbReference type="Pfam" id="PF08511">
    <property type="entry name" value="COQ9"/>
    <property type="match status" value="1"/>
</dbReference>
<dbReference type="InterPro" id="IPR013718">
    <property type="entry name" value="COQ9_C"/>
</dbReference>
<gene>
    <name evidence="11" type="ORF">V1477_017345</name>
</gene>
<comment type="similarity">
    <text evidence="3">Belongs to the COQ9 family.</text>
</comment>
<name>A0ABD2B5T6_VESMC</name>
<keyword evidence="4" id="KW-0831">Ubiquinone biosynthesis</keyword>
<dbReference type="Proteomes" id="UP001607303">
    <property type="component" value="Unassembled WGS sequence"/>
</dbReference>
<evidence type="ECO:0000259" key="10">
    <source>
        <dbReference type="Pfam" id="PF21392"/>
    </source>
</evidence>
<dbReference type="FunFam" id="1.10.357.10:FF:000004">
    <property type="entry name" value="Ubiquinone biosynthesis protein COQ9, mitochondrial"/>
    <property type="match status" value="1"/>
</dbReference>
<feature type="domain" description="COQ9 C-terminal" evidence="9">
    <location>
        <begin position="756"/>
        <end position="826"/>
    </location>
</feature>
<proteinExistence type="inferred from homology"/>
<feature type="domain" description="Ubiquinone biosynthesis protein COQ9 HTH" evidence="10">
    <location>
        <begin position="641"/>
        <end position="668"/>
    </location>
</feature>
<comment type="function">
    <text evidence="8">Membrane-associated protein that warps the membrane surface to access and bind aromatic isoprenes with high specificity, including ubiquinone (CoQ) isoprene intermediates and presents them directly to COQ7, therefore facilitating the COQ7-mediated hydroxylase step. Participates in the biosynthesis of coenzyme Q, also named ubiquinone, an essential lipid-soluble electron transporter for aerobic cellular respiration.</text>
</comment>
<evidence type="ECO:0000256" key="1">
    <source>
        <dbReference type="ARBA" id="ARBA00004173"/>
    </source>
</evidence>
<dbReference type="AlphaFoldDB" id="A0ABD2B5T6"/>
<comment type="caution">
    <text evidence="11">The sequence shown here is derived from an EMBL/GenBank/DDBJ whole genome shotgun (WGS) entry which is preliminary data.</text>
</comment>
<evidence type="ECO:0000259" key="9">
    <source>
        <dbReference type="Pfam" id="PF08511"/>
    </source>
</evidence>
<reference evidence="11 12" key="1">
    <citation type="journal article" date="2024" name="Ann. Entomol. Soc. Am.">
        <title>Genomic analyses of the southern and eastern yellowjacket wasps (Hymenoptera: Vespidae) reveal evolutionary signatures of social life.</title>
        <authorList>
            <person name="Catto M.A."/>
            <person name="Caine P.B."/>
            <person name="Orr S.E."/>
            <person name="Hunt B.G."/>
            <person name="Goodisman M.A.D."/>
        </authorList>
    </citation>
    <scope>NUCLEOTIDE SEQUENCE [LARGE SCALE GENOMIC DNA]</scope>
    <source>
        <strain evidence="11">232</strain>
        <tissue evidence="11">Head and thorax</tissue>
    </source>
</reference>
<sequence length="867" mass="99683">MVTNNSDKSISNMAVYNFLLPGRTYVVNELKEFLTNDDPESAVLLFKSNIHEQIIEQSSWDVVPIVSNYFTSFNANNKKKLFECCETILNIIAEKCNPSETVLQFLEQIESLENDTKFCTMLKPVGISFNKLNDKSKAIEWCVGTIQSYIQALPIPSYDKSDSNKNKNIEETSAISHRIINLYTYIVSFLQSLIQELSLTNITKQDIIFKEYVLGLLIYLLGRPFCYLYEDVTVSRIRDQILKLIFHLAKDVLYPLNFVNDRSILENDRIMINKDSDEKPISGQLEKCEILELQEIVPTLAYANFYFYVITNEALWIKLPQVYHPHYIFQAGIALVNCLLKEQDIGLISKGLIFMELLVKRVEKMSIGPDKLELKIYVMLLHTIINVMIYCESDSERKKALSVFHEYIINIFNMEARYFVILYLYNTCYHSGVLSLVTGLVKTSIIESLGMTPRCTYFFGSNLESLLKGACNLPYGSATDLVEISDEIITTLNLLRFLLIRDRSNETGIWSIVNMLEENYLKPLRQGIDLCKAHWKTKIKDLEEAKTKNKSHISNETEADKKVMLSVGNKKLPAMPIAQKLKFSHQVLCGLDVMESLLIRVNESLLISRVLVRYQSNDNIHQEEQHESSNEETEEEYEKKTKRKILIASMNFVPELGWSRQAISAGAESIGYPGIIHGMFPNGGAELVAHFYSSCNNELNKILKEKYEKIQADPAKKVQDTGKQICYAIETRLRMIIPYKKNWPQAIALMTLPPNVPTVLANLVTLVDDICYYTGDRSIDINWYTKRVVLAGIYKTTELYMLQDNSEDNKETWKFLKRRIEDVDQLHRIISVTSDLQQPEQALKQAKEIASATIITARNILGWNWYR</sequence>
<dbReference type="PANTHER" id="PTHR15430">
    <property type="entry name" value="GLOMULIN"/>
    <property type="match status" value="1"/>
</dbReference>
<dbReference type="GO" id="GO:0005739">
    <property type="term" value="C:mitochondrion"/>
    <property type="evidence" value="ECO:0007669"/>
    <property type="project" value="UniProtKB-SubCell"/>
</dbReference>
<evidence type="ECO:0000256" key="8">
    <source>
        <dbReference type="ARBA" id="ARBA00058104"/>
    </source>
</evidence>
<evidence type="ECO:0000256" key="3">
    <source>
        <dbReference type="ARBA" id="ARBA00010766"/>
    </source>
</evidence>
<evidence type="ECO:0000256" key="5">
    <source>
        <dbReference type="ARBA" id="ARBA00022946"/>
    </source>
</evidence>
<evidence type="ECO:0000256" key="4">
    <source>
        <dbReference type="ARBA" id="ARBA00022688"/>
    </source>
</evidence>
<comment type="pathway">
    <text evidence="2">Cofactor biosynthesis; ubiquinone biosynthesis.</text>
</comment>
<keyword evidence="6" id="KW-0446">Lipid-binding</keyword>
<evidence type="ECO:0000313" key="11">
    <source>
        <dbReference type="EMBL" id="KAL2728069.1"/>
    </source>
</evidence>
<keyword evidence="7" id="KW-0496">Mitochondrion</keyword>
<keyword evidence="12" id="KW-1185">Reference proteome</keyword>
<keyword evidence="5" id="KW-0809">Transit peptide</keyword>
<dbReference type="Pfam" id="PF08568">
    <property type="entry name" value="Kinetochor_Ybp2"/>
    <property type="match status" value="2"/>
</dbReference>
<dbReference type="PANTHER" id="PTHR15430:SF1">
    <property type="entry name" value="GLOMULIN"/>
    <property type="match status" value="1"/>
</dbReference>
<evidence type="ECO:0000256" key="7">
    <source>
        <dbReference type="ARBA" id="ARBA00023128"/>
    </source>
</evidence>
<accession>A0ABD2B5T6</accession>
<dbReference type="GO" id="GO:0006744">
    <property type="term" value="P:ubiquinone biosynthetic process"/>
    <property type="evidence" value="ECO:0007669"/>
    <property type="project" value="UniProtKB-KW"/>
</dbReference>
<dbReference type="Gene3D" id="1.10.357.10">
    <property type="entry name" value="Tetracycline Repressor, domain 2"/>
    <property type="match status" value="1"/>
</dbReference>
<dbReference type="InterPro" id="IPR048674">
    <property type="entry name" value="COQ9_HTH"/>
</dbReference>
<evidence type="ECO:0000313" key="12">
    <source>
        <dbReference type="Proteomes" id="UP001607303"/>
    </source>
</evidence>
<dbReference type="InterPro" id="IPR019516">
    <property type="entry name" value="Glomulin/ALF4"/>
</dbReference>
<comment type="subcellular location">
    <subcellularLocation>
        <location evidence="1">Mitochondrion</location>
    </subcellularLocation>
</comment>
<evidence type="ECO:0000256" key="2">
    <source>
        <dbReference type="ARBA" id="ARBA00004749"/>
    </source>
</evidence>